<dbReference type="InterPro" id="IPR008274">
    <property type="entry name" value="AldOxase/xan_DH_MoCoBD1"/>
</dbReference>
<evidence type="ECO:0000256" key="14">
    <source>
        <dbReference type="ARBA" id="ARBA00023140"/>
    </source>
</evidence>
<protein>
    <recommendedName>
        <fullName evidence="19">FAD-binding PCMH-type domain-containing protein</fullName>
    </recommendedName>
</protein>
<dbReference type="PANTHER" id="PTHR11908:SF132">
    <property type="entry name" value="ALDEHYDE OXIDASE 1-RELATED"/>
    <property type="match status" value="1"/>
</dbReference>
<keyword evidence="14" id="KW-0576">Peroxisome</keyword>
<dbReference type="InterPro" id="IPR016166">
    <property type="entry name" value="FAD-bd_PCMH"/>
</dbReference>
<dbReference type="GO" id="GO:0005777">
    <property type="term" value="C:peroxisome"/>
    <property type="evidence" value="ECO:0007669"/>
    <property type="project" value="UniProtKB-SubCell"/>
</dbReference>
<dbReference type="InterPro" id="IPR000674">
    <property type="entry name" value="Ald_Oxase/Xan_DH_a/b"/>
</dbReference>
<evidence type="ECO:0000256" key="10">
    <source>
        <dbReference type="ARBA" id="ARBA00023002"/>
    </source>
</evidence>
<gene>
    <name evidence="20" type="ORF">g.31351</name>
</gene>
<keyword evidence="11 18" id="KW-0408">Iron</keyword>
<feature type="binding site" evidence="18">
    <location>
        <position position="63"/>
    </location>
    <ligand>
        <name>[2Fe-2S] cluster</name>
        <dbReference type="ChEBI" id="CHEBI:190135"/>
        <label>1</label>
    </ligand>
</feature>
<dbReference type="FunFam" id="3.30.365.10:FF:000001">
    <property type="entry name" value="Xanthine dehydrogenase oxidase"/>
    <property type="match status" value="1"/>
</dbReference>
<comment type="cofactor">
    <cofactor evidence="18">
        <name>Mo-molybdopterin</name>
        <dbReference type="ChEBI" id="CHEBI:71302"/>
    </cofactor>
    <text evidence="18">Binds 1 Mo-molybdopterin (Mo-MPT) cofactor per subunit.</text>
</comment>
<dbReference type="Pfam" id="PF00111">
    <property type="entry name" value="Fer2"/>
    <property type="match status" value="1"/>
</dbReference>
<evidence type="ECO:0000256" key="6">
    <source>
        <dbReference type="ARBA" id="ARBA00022630"/>
    </source>
</evidence>
<dbReference type="SMART" id="SM01008">
    <property type="entry name" value="Ald_Xan_dh_C"/>
    <property type="match status" value="1"/>
</dbReference>
<dbReference type="Pfam" id="PF03450">
    <property type="entry name" value="CO_deh_flav_C"/>
    <property type="match status" value="1"/>
</dbReference>
<dbReference type="InterPro" id="IPR006058">
    <property type="entry name" value="2Fe2S_fd_BS"/>
</dbReference>
<name>A0A1B6LUB1_9HEMI</name>
<evidence type="ECO:0000256" key="15">
    <source>
        <dbReference type="ARBA" id="ARBA00034078"/>
    </source>
</evidence>
<comment type="similarity">
    <text evidence="3">Belongs to the xanthine dehydrogenase family.</text>
</comment>
<proteinExistence type="inferred from homology"/>
<dbReference type="Gene3D" id="3.30.365.10">
    <property type="entry name" value="Aldehyde oxidase/xanthine dehydrogenase, molybdopterin binding domain"/>
    <property type="match status" value="4"/>
</dbReference>
<dbReference type="FunFam" id="3.10.20.30:FF:000012">
    <property type="entry name" value="Xanthine dehydrogenase/oxidase"/>
    <property type="match status" value="1"/>
</dbReference>
<dbReference type="SUPFAM" id="SSF56176">
    <property type="entry name" value="FAD-binding/transporter-associated domain-like"/>
    <property type="match status" value="1"/>
</dbReference>
<dbReference type="SUPFAM" id="SSF47741">
    <property type="entry name" value="CO dehydrogenase ISP C-domain like"/>
    <property type="match status" value="1"/>
</dbReference>
<dbReference type="EMBL" id="GEBQ01012724">
    <property type="protein sequence ID" value="JAT27253.1"/>
    <property type="molecule type" value="Transcribed_RNA"/>
</dbReference>
<keyword evidence="6" id="KW-0285">Flavoprotein</keyword>
<dbReference type="InterPro" id="IPR012675">
    <property type="entry name" value="Beta-grasp_dom_sf"/>
</dbReference>
<feature type="binding site" evidence="18">
    <location>
        <position position="60"/>
    </location>
    <ligand>
        <name>[2Fe-2S] cluster</name>
        <dbReference type="ChEBI" id="CHEBI:190135"/>
        <label>1</label>
    </ligand>
</feature>
<dbReference type="InterPro" id="IPR005107">
    <property type="entry name" value="CO_DH_flav_C"/>
</dbReference>
<feature type="binding site" evidence="18">
    <location>
        <position position="805"/>
    </location>
    <ligand>
        <name>Mo-molybdopterin</name>
        <dbReference type="ChEBI" id="CHEBI:71302"/>
    </ligand>
    <ligandPart>
        <name>Mo</name>
        <dbReference type="ChEBI" id="CHEBI:28685"/>
    </ligandPart>
</feature>
<feature type="non-terminal residue" evidence="20">
    <location>
        <position position="1"/>
    </location>
</feature>
<dbReference type="InterPro" id="IPR016169">
    <property type="entry name" value="FAD-bd_PCMH_sub2"/>
</dbReference>
<feature type="binding site" evidence="17">
    <location>
        <begin position="275"/>
        <end position="282"/>
    </location>
    <ligand>
        <name>FAD</name>
        <dbReference type="ChEBI" id="CHEBI:57692"/>
    </ligand>
</feature>
<dbReference type="InterPro" id="IPR046867">
    <property type="entry name" value="AldOxase/xan_DH_MoCoBD2"/>
</dbReference>
<dbReference type="GO" id="GO:0016491">
    <property type="term" value="F:oxidoreductase activity"/>
    <property type="evidence" value="ECO:0007669"/>
    <property type="project" value="UniProtKB-KW"/>
</dbReference>
<dbReference type="InterPro" id="IPR036884">
    <property type="entry name" value="2Fe-2S-bd_dom_sf"/>
</dbReference>
<dbReference type="InterPro" id="IPR016208">
    <property type="entry name" value="Ald_Oxase/xanthine_DH-like"/>
</dbReference>
<keyword evidence="8 18" id="KW-0479">Metal-binding</keyword>
<evidence type="ECO:0000256" key="9">
    <source>
        <dbReference type="ARBA" id="ARBA00022827"/>
    </source>
</evidence>
<feature type="binding site" evidence="18">
    <location>
        <position position="774"/>
    </location>
    <ligand>
        <name>Mo-molybdopterin</name>
        <dbReference type="ChEBI" id="CHEBI:71302"/>
    </ligand>
    <ligandPart>
        <name>Mo</name>
        <dbReference type="ChEBI" id="CHEBI:28685"/>
    </ligandPart>
</feature>
<reference evidence="20" key="1">
    <citation type="submission" date="2015-11" db="EMBL/GenBank/DDBJ databases">
        <title>De novo transcriptome assembly of four potential Pierce s Disease insect vectors from Arizona vineyards.</title>
        <authorList>
            <person name="Tassone E.E."/>
        </authorList>
    </citation>
    <scope>NUCLEOTIDE SEQUENCE</scope>
</reference>
<keyword evidence="9 17" id="KW-0274">FAD</keyword>
<evidence type="ECO:0000256" key="3">
    <source>
        <dbReference type="ARBA" id="ARBA00006849"/>
    </source>
</evidence>
<dbReference type="InterPro" id="IPR002346">
    <property type="entry name" value="Mopterin_DH_FAD-bd"/>
</dbReference>
<dbReference type="Gene3D" id="3.30.390.50">
    <property type="entry name" value="CO dehydrogenase flavoprotein, C-terminal domain"/>
    <property type="match status" value="1"/>
</dbReference>
<feature type="binding site" evidence="18">
    <location>
        <position position="160"/>
    </location>
    <ligand>
        <name>[2Fe-2S] cluster</name>
        <dbReference type="ChEBI" id="CHEBI:190135"/>
        <label>2</label>
    </ligand>
</feature>
<evidence type="ECO:0000259" key="19">
    <source>
        <dbReference type="PROSITE" id="PS51387"/>
    </source>
</evidence>
<comment type="cofactor">
    <cofactor evidence="1 17">
        <name>FAD</name>
        <dbReference type="ChEBI" id="CHEBI:57692"/>
    </cofactor>
</comment>
<evidence type="ECO:0000256" key="1">
    <source>
        <dbReference type="ARBA" id="ARBA00001974"/>
    </source>
</evidence>
<dbReference type="CDD" id="cd00207">
    <property type="entry name" value="fer2"/>
    <property type="match status" value="1"/>
</dbReference>
<feature type="domain" description="FAD-binding PCMH-type" evidence="19">
    <location>
        <begin position="246"/>
        <end position="428"/>
    </location>
</feature>
<feature type="binding site" evidence="18">
    <location>
        <position position="162"/>
    </location>
    <ligand>
        <name>[2Fe-2S] cluster</name>
        <dbReference type="ChEBI" id="CHEBI:190135"/>
        <label>2</label>
    </ligand>
</feature>
<dbReference type="FunFam" id="3.30.390.50:FF:000003">
    <property type="entry name" value="Aldehyde oxidase1"/>
    <property type="match status" value="1"/>
</dbReference>
<keyword evidence="10" id="KW-0560">Oxidoreductase</keyword>
<dbReference type="Pfam" id="PF00941">
    <property type="entry name" value="FAD_binding_5"/>
    <property type="match status" value="1"/>
</dbReference>
<feature type="binding site" evidence="18">
    <location>
        <position position="917"/>
    </location>
    <ligand>
        <name>Mo-molybdopterin</name>
        <dbReference type="ChEBI" id="CHEBI:71302"/>
    </ligand>
    <ligandPart>
        <name>Mo</name>
        <dbReference type="ChEBI" id="CHEBI:28685"/>
    </ligandPart>
</feature>
<dbReference type="Pfam" id="PF01799">
    <property type="entry name" value="Fer2_2"/>
    <property type="match status" value="1"/>
</dbReference>
<dbReference type="Gene3D" id="3.90.1170.50">
    <property type="entry name" value="Aldehyde oxidase/xanthine dehydrogenase, a/b hammerhead"/>
    <property type="match status" value="1"/>
</dbReference>
<dbReference type="InterPro" id="IPR036010">
    <property type="entry name" value="2Fe-2S_ferredoxin-like_sf"/>
</dbReference>
<organism evidence="20">
    <name type="scientific">Graphocephala atropunctata</name>
    <dbReference type="NCBI Taxonomy" id="36148"/>
    <lineage>
        <taxon>Eukaryota</taxon>
        <taxon>Metazoa</taxon>
        <taxon>Ecdysozoa</taxon>
        <taxon>Arthropoda</taxon>
        <taxon>Hexapoda</taxon>
        <taxon>Insecta</taxon>
        <taxon>Pterygota</taxon>
        <taxon>Neoptera</taxon>
        <taxon>Paraneoptera</taxon>
        <taxon>Hemiptera</taxon>
        <taxon>Auchenorrhyncha</taxon>
        <taxon>Membracoidea</taxon>
        <taxon>Cicadellidae</taxon>
        <taxon>Cicadellinae</taxon>
        <taxon>Cicadellini</taxon>
        <taxon>Graphocephala</taxon>
    </lineage>
</organism>
<evidence type="ECO:0000313" key="20">
    <source>
        <dbReference type="EMBL" id="JAT27253.1"/>
    </source>
</evidence>
<dbReference type="Pfam" id="PF01315">
    <property type="entry name" value="Ald_Xan_dh_C"/>
    <property type="match status" value="1"/>
</dbReference>
<sequence>LASAIMAECHSRYNEPCAIFSLNGEVQTVSSVPGSLSLNTYIREYARLKGTKFMCREGGCGICIVSLHFTNPATGQERVVSVNSCMFPVLACHGLKVTTVEGIGSKKTGYNEVQTRLAHFYGTQCGYCSPGWVMSMYSLLKSNPTATMKEIEDSFSGNLCRCTGYRPILDAFKSFAIDKSQALERKVADIEDLLKVCPKSGVSCHGQCKKEQSQRTPYGCVEQNGRDECDIEFLEVALALPSLKLELKAGTQWYKVAHVDEIFEIFEMINGSYRLVGGNSAIGILKDQPKPDAFIDINGVAFLKAHSIYSNSLYVGANTTLADAITLFRAVSEENPRYFAYTIQLARHIENVATVPVRNVGTLAGNLSIKHAAREFPSDIFLIMETVGAKLSIRGENEALSLISLPEYLDTDMYKKVILQIVLPPLDSNQYVVKTFKIAPRAQNAIAYVNAGFQFKVDKTDQYRVVEQPRIVLGEIRPSFIHAEQTERYLTGKRLLDVATLQTALHFLGKEVQPDYKLPAPRPEYRRGLSLALLYRFVLGLNPNRVRPKFRSGGEDITRPLSSGIQEFENNDSNPPLYKPIPKLESLIQCSGEAEFVYDMPTVNNDLFAAFVITKHGPAELVGLDPSKALRTPGVVAFFSAKDIPGQNSFTPLHYIIKSEEQVFADKKIMHAGQVVGLVVAVTQELADSAADLVLIVYTNKKVPVLDLRDVVKNNDVSRIEFRYGRKATTRKYDVKKVIEGDFKLTDQYHFVMETMTCLTVPIEDGLDVYCPSQWLQVVQEAISMVLNIPNNRINVKLRRIGGSFGLKLSRSNQVATACSLAAYLLQRPVRMVVKLETMMEAIGKRHPFLGVYKTGVNDEGVIQYLDLQMYIDIGSSYNDPVDSFILPNFNSVYDPSTWTVNVYNVTTDKATNIWMRAPGMLEAITIPEHILEHIAHEVGDDPYAVRERNFDEQNQIAPLIARLKIKSDYEFRKAAVEEFNKGQVWKKRGISLVPKKYVVDVPANHYATLSVYSKDGTVAICIGGVEMGQGINTKAAQVCAAELNIPLEFVAVKPTNNFDSPNNAPSGGSVSTTDVTFAMVRCCDELKRRLEPVREGGTQTWPELIMAAAAAQIDLKTSYMFASVTDSKPYTLFGGVVLEAEIDILTGEHKVIRVDLLEDCGKSLNPFIDIGQVEGAFVMGLGYFTSEEIIRDPLTGRVLTNRSLTYKVPGPKDIPIDLRVYLQNKGDSSQAVLGAKALSEPPLVLSNSYMFAVRQALRSARLHVGLPNCWLKMDTPFSGERIFLAAAIDETKYLL</sequence>
<dbReference type="GO" id="GO:0051537">
    <property type="term" value="F:2 iron, 2 sulfur cluster binding"/>
    <property type="evidence" value="ECO:0007669"/>
    <property type="project" value="UniProtKB-KW"/>
</dbReference>
<dbReference type="SUPFAM" id="SSF54292">
    <property type="entry name" value="2Fe-2S ferredoxin-like"/>
    <property type="match status" value="1"/>
</dbReference>
<dbReference type="SUPFAM" id="SSF55447">
    <property type="entry name" value="CO dehydrogenase flavoprotein C-terminal domain-like"/>
    <property type="match status" value="1"/>
</dbReference>
<dbReference type="GO" id="GO:0005506">
    <property type="term" value="F:iron ion binding"/>
    <property type="evidence" value="ECO:0007669"/>
    <property type="project" value="InterPro"/>
</dbReference>
<feature type="binding site" evidence="18">
    <location>
        <position position="85"/>
    </location>
    <ligand>
        <name>[2Fe-2S] cluster</name>
        <dbReference type="ChEBI" id="CHEBI:190135"/>
        <label>1</label>
    </ligand>
</feature>
<evidence type="ECO:0000256" key="11">
    <source>
        <dbReference type="ARBA" id="ARBA00023004"/>
    </source>
</evidence>
<feature type="binding site" evidence="18">
    <location>
        <position position="125"/>
    </location>
    <ligand>
        <name>[2Fe-2S] cluster</name>
        <dbReference type="ChEBI" id="CHEBI:190135"/>
        <label>2</label>
    </ligand>
</feature>
<evidence type="ECO:0000256" key="7">
    <source>
        <dbReference type="ARBA" id="ARBA00022714"/>
    </source>
</evidence>
<feature type="binding site" evidence="18">
    <location>
        <position position="128"/>
    </location>
    <ligand>
        <name>[2Fe-2S] cluster</name>
        <dbReference type="ChEBI" id="CHEBI:190135"/>
        <label>2</label>
    </ligand>
</feature>
<evidence type="ECO:0000256" key="13">
    <source>
        <dbReference type="ARBA" id="ARBA00023027"/>
    </source>
</evidence>
<keyword evidence="5 18" id="KW-0500">Molybdenum</keyword>
<feature type="active site" description="Proton acceptor" evidence="16">
    <location>
        <position position="1241"/>
    </location>
</feature>
<keyword evidence="7 18" id="KW-0001">2Fe-2S</keyword>
<dbReference type="PROSITE" id="PS51387">
    <property type="entry name" value="FAD_PCMH"/>
    <property type="match status" value="1"/>
</dbReference>
<feature type="binding site" evidence="18">
    <location>
        <position position="55"/>
    </location>
    <ligand>
        <name>[2Fe-2S] cluster</name>
        <dbReference type="ChEBI" id="CHEBI:190135"/>
        <label>1</label>
    </ligand>
</feature>
<dbReference type="InterPro" id="IPR036856">
    <property type="entry name" value="Ald_Oxase/Xan_DH_a/b_sf"/>
</dbReference>
<evidence type="ECO:0000256" key="12">
    <source>
        <dbReference type="ARBA" id="ARBA00023014"/>
    </source>
</evidence>
<dbReference type="InterPro" id="IPR037165">
    <property type="entry name" value="AldOxase/xan_DH_Mopterin-bd_sf"/>
</dbReference>
<dbReference type="Gene3D" id="1.10.150.120">
    <property type="entry name" value="[2Fe-2S]-binding domain"/>
    <property type="match status" value="1"/>
</dbReference>
<dbReference type="PANTHER" id="PTHR11908">
    <property type="entry name" value="XANTHINE DEHYDROGENASE"/>
    <property type="match status" value="1"/>
</dbReference>
<comment type="subcellular location">
    <subcellularLocation>
        <location evidence="2">Peroxisome</location>
    </subcellularLocation>
</comment>
<dbReference type="Pfam" id="PF20256">
    <property type="entry name" value="MoCoBD_2"/>
    <property type="match status" value="1"/>
</dbReference>
<evidence type="ECO:0000256" key="5">
    <source>
        <dbReference type="ARBA" id="ARBA00022505"/>
    </source>
</evidence>
<feature type="binding site" evidence="18">
    <location>
        <position position="1069"/>
    </location>
    <ligand>
        <name>Mo-molybdopterin</name>
        <dbReference type="ChEBI" id="CHEBI:71302"/>
    </ligand>
    <ligandPart>
        <name>Mo</name>
        <dbReference type="ChEBI" id="CHEBI:28685"/>
    </ligandPart>
</feature>
<keyword evidence="13" id="KW-0520">NAD</keyword>
<evidence type="ECO:0000256" key="2">
    <source>
        <dbReference type="ARBA" id="ARBA00004275"/>
    </source>
</evidence>
<keyword evidence="12 18" id="KW-0411">Iron-sulfur</keyword>
<dbReference type="SMART" id="SM01092">
    <property type="entry name" value="CO_deh_flav_C"/>
    <property type="match status" value="1"/>
</dbReference>
<dbReference type="PROSITE" id="PS00197">
    <property type="entry name" value="2FE2S_FER_1"/>
    <property type="match status" value="1"/>
</dbReference>
<comment type="cofactor">
    <cofactor evidence="18">
        <name>[2Fe-2S] cluster</name>
        <dbReference type="ChEBI" id="CHEBI:190135"/>
    </cofactor>
    <text evidence="18">Binds 2 [2Fe-2S] clusters.</text>
</comment>
<dbReference type="SUPFAM" id="SSF56003">
    <property type="entry name" value="Molybdenum cofactor-binding domain"/>
    <property type="match status" value="1"/>
</dbReference>
<comment type="subunit">
    <text evidence="4">Homodimer.</text>
</comment>
<dbReference type="InterPro" id="IPR002888">
    <property type="entry name" value="2Fe-2S-bd"/>
</dbReference>
<dbReference type="Pfam" id="PF02738">
    <property type="entry name" value="MoCoBD_1"/>
    <property type="match status" value="1"/>
</dbReference>
<dbReference type="PIRSF" id="PIRSF000127">
    <property type="entry name" value="Xanthine_DH"/>
    <property type="match status" value="1"/>
</dbReference>
<feature type="binding site" evidence="17">
    <location>
        <position position="437"/>
    </location>
    <ligand>
        <name>FAD</name>
        <dbReference type="ChEBI" id="CHEBI:57692"/>
    </ligand>
</feature>
<evidence type="ECO:0000256" key="16">
    <source>
        <dbReference type="PIRSR" id="PIRSR000127-1"/>
    </source>
</evidence>
<evidence type="ECO:0000256" key="8">
    <source>
        <dbReference type="ARBA" id="ARBA00022723"/>
    </source>
</evidence>
<evidence type="ECO:0000256" key="17">
    <source>
        <dbReference type="PIRSR" id="PIRSR000127-2"/>
    </source>
</evidence>
<dbReference type="InterPro" id="IPR001041">
    <property type="entry name" value="2Fe-2S_ferredoxin-type"/>
</dbReference>
<evidence type="ECO:0000256" key="18">
    <source>
        <dbReference type="PIRSR" id="PIRSR000127-3"/>
    </source>
</evidence>
<dbReference type="InterPro" id="IPR036683">
    <property type="entry name" value="CO_DH_flav_C_dom_sf"/>
</dbReference>
<dbReference type="GO" id="GO:0071949">
    <property type="term" value="F:FAD binding"/>
    <property type="evidence" value="ECO:0007669"/>
    <property type="project" value="InterPro"/>
</dbReference>
<comment type="cofactor">
    <cofactor evidence="15">
        <name>[2Fe-2S] cluster</name>
        <dbReference type="ChEBI" id="CHEBI:190135"/>
    </cofactor>
</comment>
<dbReference type="Gene3D" id="3.30.465.10">
    <property type="match status" value="1"/>
</dbReference>
<evidence type="ECO:0000256" key="4">
    <source>
        <dbReference type="ARBA" id="ARBA00011738"/>
    </source>
</evidence>
<dbReference type="InterPro" id="IPR036318">
    <property type="entry name" value="FAD-bd_PCMH-like_sf"/>
</dbReference>
<dbReference type="SUPFAM" id="SSF54665">
    <property type="entry name" value="CO dehydrogenase molybdoprotein N-domain-like"/>
    <property type="match status" value="1"/>
</dbReference>
<dbReference type="Gene3D" id="3.10.20.30">
    <property type="match status" value="1"/>
</dbReference>
<accession>A0A1B6LUB1</accession>